<gene>
    <name evidence="2" type="ORF">SAMN06296008_1028</name>
</gene>
<accession>A0A1W1Y5W8</accession>
<protein>
    <submittedName>
        <fullName evidence="2">Uncharacterized protein</fullName>
    </submittedName>
</protein>
<sequence>MTPPSDSTLALKIEHYLAHGLFFMLIFGLAYWIWPLENKGTTEFTTYMAVLLLGTVLFNSWKKNWMNRVYDQSEQ</sequence>
<proteinExistence type="predicted"/>
<keyword evidence="1" id="KW-1133">Transmembrane helix</keyword>
<feature type="transmembrane region" description="Helical" evidence="1">
    <location>
        <begin position="40"/>
        <end position="58"/>
    </location>
</feature>
<keyword evidence="1" id="KW-0812">Transmembrane</keyword>
<keyword evidence="3" id="KW-1185">Reference proteome</keyword>
<feature type="transmembrane region" description="Helical" evidence="1">
    <location>
        <begin position="16"/>
        <end position="34"/>
    </location>
</feature>
<organism evidence="2 3">
    <name type="scientific">Polynucleobacter kasalickyi</name>
    <dbReference type="NCBI Taxonomy" id="1938817"/>
    <lineage>
        <taxon>Bacteria</taxon>
        <taxon>Pseudomonadati</taxon>
        <taxon>Pseudomonadota</taxon>
        <taxon>Betaproteobacteria</taxon>
        <taxon>Burkholderiales</taxon>
        <taxon>Burkholderiaceae</taxon>
        <taxon>Polynucleobacter</taxon>
    </lineage>
</organism>
<dbReference type="OrthoDB" id="9762085at2"/>
<dbReference type="RefSeq" id="WP_084282215.1">
    <property type="nucleotide sequence ID" value="NZ_FWXJ01000002.1"/>
</dbReference>
<evidence type="ECO:0000256" key="1">
    <source>
        <dbReference type="SAM" id="Phobius"/>
    </source>
</evidence>
<evidence type="ECO:0000313" key="2">
    <source>
        <dbReference type="EMBL" id="SMC31572.1"/>
    </source>
</evidence>
<dbReference type="EMBL" id="FWXJ01000002">
    <property type="protein sequence ID" value="SMC31572.1"/>
    <property type="molecule type" value="Genomic_DNA"/>
</dbReference>
<dbReference type="Proteomes" id="UP000192708">
    <property type="component" value="Unassembled WGS sequence"/>
</dbReference>
<evidence type="ECO:0000313" key="3">
    <source>
        <dbReference type="Proteomes" id="UP000192708"/>
    </source>
</evidence>
<keyword evidence="1" id="KW-0472">Membrane</keyword>
<dbReference type="AlphaFoldDB" id="A0A1W1Y5W8"/>
<name>A0A1W1Y5W8_9BURK</name>
<dbReference type="STRING" id="1938817.SAMN06296008_1028"/>
<reference evidence="2 3" key="1">
    <citation type="submission" date="2017-04" db="EMBL/GenBank/DDBJ databases">
        <authorList>
            <person name="Afonso C.L."/>
            <person name="Miller P.J."/>
            <person name="Scott M.A."/>
            <person name="Spackman E."/>
            <person name="Goraichik I."/>
            <person name="Dimitrov K.M."/>
            <person name="Suarez D.L."/>
            <person name="Swayne D.E."/>
        </authorList>
    </citation>
    <scope>NUCLEOTIDE SEQUENCE [LARGE SCALE GENOMIC DNA]</scope>
    <source>
        <strain evidence="2 3">VK13</strain>
    </source>
</reference>